<dbReference type="HOGENOM" id="CLU_2998104_0_0_1"/>
<sequence>MASNAAPSPPLARSATLQLSGRRSSRDRIEAILEVSSAKSNPVQLVFPLGRARVVNT</sequence>
<name>G2Q6W9_THET4</name>
<organism evidence="2 3">
    <name type="scientific">Thermothelomyces thermophilus (strain ATCC 42464 / BCRC 31852 / DSM 1799)</name>
    <name type="common">Sporotrichum thermophile</name>
    <dbReference type="NCBI Taxonomy" id="573729"/>
    <lineage>
        <taxon>Eukaryota</taxon>
        <taxon>Fungi</taxon>
        <taxon>Dikarya</taxon>
        <taxon>Ascomycota</taxon>
        <taxon>Pezizomycotina</taxon>
        <taxon>Sordariomycetes</taxon>
        <taxon>Sordariomycetidae</taxon>
        <taxon>Sordariales</taxon>
        <taxon>Chaetomiaceae</taxon>
        <taxon>Thermothelomyces</taxon>
    </lineage>
</organism>
<protein>
    <submittedName>
        <fullName evidence="2">Uncharacterized protein</fullName>
    </submittedName>
</protein>
<proteinExistence type="predicted"/>
<gene>
    <name evidence="2" type="ORF">MYCTH_2295900</name>
</gene>
<dbReference type="KEGG" id="mtm:MYCTH_2295900"/>
<dbReference type="AlphaFoldDB" id="G2Q6W9"/>
<dbReference type="VEuPathDB" id="FungiDB:MYCTH_2295900"/>
<dbReference type="Proteomes" id="UP000007322">
    <property type="component" value="Chromosome 1"/>
</dbReference>
<evidence type="ECO:0000313" key="2">
    <source>
        <dbReference type="EMBL" id="AEO53947.1"/>
    </source>
</evidence>
<dbReference type="EMBL" id="CP003002">
    <property type="protein sequence ID" value="AEO53947.1"/>
    <property type="molecule type" value="Genomic_DNA"/>
</dbReference>
<keyword evidence="3" id="KW-1185">Reference proteome</keyword>
<dbReference type="InParanoid" id="G2Q6W9"/>
<evidence type="ECO:0000313" key="3">
    <source>
        <dbReference type="Proteomes" id="UP000007322"/>
    </source>
</evidence>
<reference evidence="2 3" key="1">
    <citation type="journal article" date="2011" name="Nat. Biotechnol.">
        <title>Comparative genomic analysis of the thermophilic biomass-degrading fungi Myceliophthora thermophila and Thielavia terrestris.</title>
        <authorList>
            <person name="Berka R.M."/>
            <person name="Grigoriev I.V."/>
            <person name="Otillar R."/>
            <person name="Salamov A."/>
            <person name="Grimwood J."/>
            <person name="Reid I."/>
            <person name="Ishmael N."/>
            <person name="John T."/>
            <person name="Darmond C."/>
            <person name="Moisan M.-C."/>
            <person name="Henrissat B."/>
            <person name="Coutinho P.M."/>
            <person name="Lombard V."/>
            <person name="Natvig D.O."/>
            <person name="Lindquist E."/>
            <person name="Schmutz J."/>
            <person name="Lucas S."/>
            <person name="Harris P."/>
            <person name="Powlowski J."/>
            <person name="Bellemare A."/>
            <person name="Taylor D."/>
            <person name="Butler G."/>
            <person name="de Vries R.P."/>
            <person name="Allijn I.E."/>
            <person name="van den Brink J."/>
            <person name="Ushinsky S."/>
            <person name="Storms R."/>
            <person name="Powell A.J."/>
            <person name="Paulsen I.T."/>
            <person name="Elbourne L.D.H."/>
            <person name="Baker S.E."/>
            <person name="Magnuson J."/>
            <person name="LaBoissiere S."/>
            <person name="Clutterbuck A.J."/>
            <person name="Martinez D."/>
            <person name="Wogulis M."/>
            <person name="de Leon A.L."/>
            <person name="Rey M.W."/>
            <person name="Tsang A."/>
        </authorList>
    </citation>
    <scope>NUCLEOTIDE SEQUENCE [LARGE SCALE GENOMIC DNA]</scope>
    <source>
        <strain evidence="3">ATCC 42464 / BCRC 31852 / DSM 1799</strain>
    </source>
</reference>
<dbReference type="GeneID" id="11508089"/>
<dbReference type="RefSeq" id="XP_003659192.1">
    <property type="nucleotide sequence ID" value="XM_003659144.1"/>
</dbReference>
<evidence type="ECO:0000256" key="1">
    <source>
        <dbReference type="SAM" id="MobiDB-lite"/>
    </source>
</evidence>
<feature type="region of interest" description="Disordered" evidence="1">
    <location>
        <begin position="1"/>
        <end position="24"/>
    </location>
</feature>
<accession>G2Q6W9</accession>